<reference evidence="2 3" key="1">
    <citation type="journal article" date="2018" name="Front. Plant Sci.">
        <title>Red Clover (Trifolium pratense) and Zigzag Clover (T. medium) - A Picture of Genomic Similarities and Differences.</title>
        <authorList>
            <person name="Dluhosova J."/>
            <person name="Istvanek J."/>
            <person name="Nedelnik J."/>
            <person name="Repkova J."/>
        </authorList>
    </citation>
    <scope>NUCLEOTIDE SEQUENCE [LARGE SCALE GENOMIC DNA]</scope>
    <source>
        <strain evidence="3">cv. 10/8</strain>
        <tissue evidence="2">Leaf</tissue>
    </source>
</reference>
<proteinExistence type="predicted"/>
<keyword evidence="3" id="KW-1185">Reference proteome</keyword>
<evidence type="ECO:0000256" key="1">
    <source>
        <dbReference type="SAM" id="Phobius"/>
    </source>
</evidence>
<keyword evidence="1" id="KW-0812">Transmembrane</keyword>
<protein>
    <submittedName>
        <fullName evidence="2">Uncharacterized protein</fullName>
    </submittedName>
</protein>
<dbReference type="AlphaFoldDB" id="A0A392P2H7"/>
<feature type="transmembrane region" description="Helical" evidence="1">
    <location>
        <begin position="20"/>
        <end position="40"/>
    </location>
</feature>
<accession>A0A392P2H7</accession>
<dbReference type="EMBL" id="LXQA010061284">
    <property type="protein sequence ID" value="MCI06261.1"/>
    <property type="molecule type" value="Genomic_DNA"/>
</dbReference>
<evidence type="ECO:0000313" key="2">
    <source>
        <dbReference type="EMBL" id="MCI06261.1"/>
    </source>
</evidence>
<dbReference type="Proteomes" id="UP000265520">
    <property type="component" value="Unassembled WGS sequence"/>
</dbReference>
<keyword evidence="1" id="KW-1133">Transmembrane helix</keyword>
<evidence type="ECO:0000313" key="3">
    <source>
        <dbReference type="Proteomes" id="UP000265520"/>
    </source>
</evidence>
<sequence length="45" mass="4597">MGVWWTGGGGVIAVIPRQHFIGGVGFVWTGATTVIVAVFCSCSGD</sequence>
<keyword evidence="1" id="KW-0472">Membrane</keyword>
<organism evidence="2 3">
    <name type="scientific">Trifolium medium</name>
    <dbReference type="NCBI Taxonomy" id="97028"/>
    <lineage>
        <taxon>Eukaryota</taxon>
        <taxon>Viridiplantae</taxon>
        <taxon>Streptophyta</taxon>
        <taxon>Embryophyta</taxon>
        <taxon>Tracheophyta</taxon>
        <taxon>Spermatophyta</taxon>
        <taxon>Magnoliopsida</taxon>
        <taxon>eudicotyledons</taxon>
        <taxon>Gunneridae</taxon>
        <taxon>Pentapetalae</taxon>
        <taxon>rosids</taxon>
        <taxon>fabids</taxon>
        <taxon>Fabales</taxon>
        <taxon>Fabaceae</taxon>
        <taxon>Papilionoideae</taxon>
        <taxon>50 kb inversion clade</taxon>
        <taxon>NPAAA clade</taxon>
        <taxon>Hologalegina</taxon>
        <taxon>IRL clade</taxon>
        <taxon>Trifolieae</taxon>
        <taxon>Trifolium</taxon>
    </lineage>
</organism>
<comment type="caution">
    <text evidence="2">The sequence shown here is derived from an EMBL/GenBank/DDBJ whole genome shotgun (WGS) entry which is preliminary data.</text>
</comment>
<name>A0A392P2H7_9FABA</name>